<sequence length="223" mass="24087">MRNEETFAAVASLLSNLAKSRTPANEHSFPAHAIANGVKSPKISLPGENSVEKRTLERELTALSSRINFLEAKAASGSASLPITLDEPLASAFAETPASPKTATTASRERSASWVNSLLGKSDGDQRTWQLTGEQFAWLREHIDQQGQEIKSQKDFIDGIKSQLTTQQIATKAAIDTLGNSLSIEQLKGEIEKNAQINATYQKVLREIGTIITAVANGDLSKK</sequence>
<keyword evidence="1" id="KW-0808">Transferase</keyword>
<evidence type="ECO:0000313" key="2">
    <source>
        <dbReference type="Proteomes" id="UP001274830"/>
    </source>
</evidence>
<reference evidence="1" key="1">
    <citation type="submission" date="2023-07" db="EMBL/GenBank/DDBJ databases">
        <title>Black Yeasts Isolated from many extreme environments.</title>
        <authorList>
            <person name="Coleine C."/>
            <person name="Stajich J.E."/>
            <person name="Selbmann L."/>
        </authorList>
    </citation>
    <scope>NUCLEOTIDE SEQUENCE</scope>
    <source>
        <strain evidence="1">CCFEE 5485</strain>
    </source>
</reference>
<comment type="caution">
    <text evidence="1">The sequence shown here is derived from an EMBL/GenBank/DDBJ whole genome shotgun (WGS) entry which is preliminary data.</text>
</comment>
<keyword evidence="2" id="KW-1185">Reference proteome</keyword>
<gene>
    <name evidence="1" type="primary">NIK1_3</name>
    <name evidence="1" type="ORF">LTR78_010979</name>
</gene>
<keyword evidence="1" id="KW-0418">Kinase</keyword>
<feature type="non-terminal residue" evidence="1">
    <location>
        <position position="223"/>
    </location>
</feature>
<dbReference type="EMBL" id="JAUTXT010000115">
    <property type="protein sequence ID" value="KAK3669139.1"/>
    <property type="molecule type" value="Genomic_DNA"/>
</dbReference>
<dbReference type="GO" id="GO:0004673">
    <property type="term" value="F:protein histidine kinase activity"/>
    <property type="evidence" value="ECO:0007669"/>
    <property type="project" value="UniProtKB-EC"/>
</dbReference>
<accession>A0AAE0TMF3</accession>
<evidence type="ECO:0000313" key="1">
    <source>
        <dbReference type="EMBL" id="KAK3669139.1"/>
    </source>
</evidence>
<name>A0AAE0TMF3_9PEZI</name>
<dbReference type="EC" id="2.7.13.3" evidence="1"/>
<organism evidence="1 2">
    <name type="scientific">Recurvomyces mirabilis</name>
    <dbReference type="NCBI Taxonomy" id="574656"/>
    <lineage>
        <taxon>Eukaryota</taxon>
        <taxon>Fungi</taxon>
        <taxon>Dikarya</taxon>
        <taxon>Ascomycota</taxon>
        <taxon>Pezizomycotina</taxon>
        <taxon>Dothideomycetes</taxon>
        <taxon>Dothideomycetidae</taxon>
        <taxon>Mycosphaerellales</taxon>
        <taxon>Teratosphaeriaceae</taxon>
        <taxon>Recurvomyces</taxon>
    </lineage>
</organism>
<dbReference type="Proteomes" id="UP001274830">
    <property type="component" value="Unassembled WGS sequence"/>
</dbReference>
<proteinExistence type="predicted"/>
<protein>
    <submittedName>
        <fullName evidence="1">Histidine kinase osmosensor</fullName>
        <ecNumber evidence="1">2.7.13.3</ecNumber>
    </submittedName>
</protein>
<dbReference type="AlphaFoldDB" id="A0AAE0TMF3"/>